<evidence type="ECO:0000256" key="1">
    <source>
        <dbReference type="SAM" id="MobiDB-lite"/>
    </source>
</evidence>
<dbReference type="EnsemblMetazoa" id="SMAR011068-RA">
    <property type="protein sequence ID" value="SMAR011068-PA"/>
    <property type="gene ID" value="SMAR011068"/>
</dbReference>
<dbReference type="PROSITE" id="PS50060">
    <property type="entry name" value="MAM_2"/>
    <property type="match status" value="4"/>
</dbReference>
<feature type="domain" description="MAM" evidence="3">
    <location>
        <begin position="91"/>
        <end position="270"/>
    </location>
</feature>
<dbReference type="Gene3D" id="2.60.120.200">
    <property type="match status" value="4"/>
</dbReference>
<organism evidence="4 5">
    <name type="scientific">Strigamia maritima</name>
    <name type="common">European centipede</name>
    <name type="synonym">Geophilus maritimus</name>
    <dbReference type="NCBI Taxonomy" id="126957"/>
    <lineage>
        <taxon>Eukaryota</taxon>
        <taxon>Metazoa</taxon>
        <taxon>Ecdysozoa</taxon>
        <taxon>Arthropoda</taxon>
        <taxon>Myriapoda</taxon>
        <taxon>Chilopoda</taxon>
        <taxon>Pleurostigmophora</taxon>
        <taxon>Geophilomorpha</taxon>
        <taxon>Linotaeniidae</taxon>
        <taxon>Strigamia</taxon>
    </lineage>
</organism>
<dbReference type="Proteomes" id="UP000014500">
    <property type="component" value="Unassembled WGS sequence"/>
</dbReference>
<feature type="region of interest" description="Disordered" evidence="1">
    <location>
        <begin position="58"/>
        <end position="79"/>
    </location>
</feature>
<accession>T1JBC8</accession>
<dbReference type="PANTHER" id="PTHR23282">
    <property type="entry name" value="APICAL ENDOSOMAL GLYCOPROTEIN PRECURSOR"/>
    <property type="match status" value="1"/>
</dbReference>
<name>T1JBC8_STRMM</name>
<dbReference type="OMA" id="QWENDAL"/>
<evidence type="ECO:0000313" key="5">
    <source>
        <dbReference type="Proteomes" id="UP000014500"/>
    </source>
</evidence>
<dbReference type="Pfam" id="PF00629">
    <property type="entry name" value="MAM"/>
    <property type="match status" value="4"/>
</dbReference>
<dbReference type="InterPro" id="IPR000998">
    <property type="entry name" value="MAM_dom"/>
</dbReference>
<dbReference type="PRINTS" id="PR00020">
    <property type="entry name" value="MAMDOMAIN"/>
</dbReference>
<feature type="signal peptide" evidence="2">
    <location>
        <begin position="1"/>
        <end position="17"/>
    </location>
</feature>
<dbReference type="SUPFAM" id="SSF49899">
    <property type="entry name" value="Concanavalin A-like lectins/glucanases"/>
    <property type="match status" value="4"/>
</dbReference>
<evidence type="ECO:0000256" key="2">
    <source>
        <dbReference type="SAM" id="SignalP"/>
    </source>
</evidence>
<protein>
    <recommendedName>
        <fullName evidence="3">MAM domain-containing protein</fullName>
    </recommendedName>
</protein>
<dbReference type="GO" id="GO:0016020">
    <property type="term" value="C:membrane"/>
    <property type="evidence" value="ECO:0007669"/>
    <property type="project" value="InterPro"/>
</dbReference>
<dbReference type="STRING" id="126957.T1JBC8"/>
<feature type="domain" description="MAM" evidence="3">
    <location>
        <begin position="270"/>
        <end position="431"/>
    </location>
</feature>
<sequence>MALKQAASLCTFAVIIAQFTVSSKQSQFLAIQRQAQSNSEKPLTNSCTFDAFDAISQSASNPQEPSQTSSAAPSEDATVTTVVSRLKPHKFKGRTKRASISTICNLWDITNSSWTLSSASNAYFNGGPLEDASKNKTAHGYLVLDLYSKKTLSITSRRVTSSTRPPTGPKGVCFKFAHVITGLGAGGLEVVLSTNASDESGNTNASEKIIWKNFDVSQGKWKRGSVSFTSSKPYKISFQGVDPDFNLNIADFRGYVAIDETQLFEGFCRGDCNFDLNTCQWENDALDDFDWTLGWGTHFSNTGPLKDHSDYGGYLYVDSNYPRRTGDIARIISPILTATDPFCLRFWVSEFGTGLGPLSVFIAPSPGNSTLIWSIKEPLGAGLARDIWYPAQVTVSWPTTFRVIIQAAVGISSRGNIAIDDISFQTGTCAPLPTIANGRPGECAFVDDRCKWTVQRVQQAMNSPDMWKLVNSGTQVAQPKGHTLLPDSLNDGYMKFETNSFTHQPLDRSRILSPILPPTDGKICMNFWVYLSSPITSKKGLGALQVLLLNSTNESTPPTVIWRLENHQFPHWIQCQVSISSEIPFQVAFEGIRGAQVLGLIAVDDIAFVYPAKVLKKKKRFRRQDAPAAPEVSTAASGETPTEAPEGATVSTPVSEAGDATTMVTQIISNDAKDSCIVLPIKAKVFPADCSFDVDFCGWTTSGISSDIKWQMAKPNKSPTNVHDRTYNIPQAGFIYFDPFTPAGNPTTAHIESITLTPASSVMCMTFWFMIYGNDITASLSVSERKLKTEPWREVWKENMVTRAPKWRFAELSIGVNQTEPFKVILSSTSRAATVVVDDVKFYDDRCRKKP</sequence>
<dbReference type="SMART" id="SM00137">
    <property type="entry name" value="MAM"/>
    <property type="match status" value="3"/>
</dbReference>
<feature type="domain" description="MAM" evidence="3">
    <location>
        <begin position="441"/>
        <end position="608"/>
    </location>
</feature>
<keyword evidence="5" id="KW-1185">Reference proteome</keyword>
<keyword evidence="2" id="KW-0732">Signal</keyword>
<dbReference type="PhylomeDB" id="T1JBC8"/>
<reference evidence="4" key="2">
    <citation type="submission" date="2015-02" db="UniProtKB">
        <authorList>
            <consortium name="EnsemblMetazoa"/>
        </authorList>
    </citation>
    <scope>IDENTIFICATION</scope>
</reference>
<evidence type="ECO:0000313" key="4">
    <source>
        <dbReference type="EnsemblMetazoa" id="SMAR011068-PA"/>
    </source>
</evidence>
<dbReference type="AlphaFoldDB" id="T1JBC8"/>
<evidence type="ECO:0000259" key="3">
    <source>
        <dbReference type="PROSITE" id="PS50060"/>
    </source>
</evidence>
<dbReference type="eggNOG" id="KOG1095">
    <property type="taxonomic scope" value="Eukaryota"/>
</dbReference>
<dbReference type="CDD" id="cd06263">
    <property type="entry name" value="MAM"/>
    <property type="match status" value="3"/>
</dbReference>
<feature type="region of interest" description="Disordered" evidence="1">
    <location>
        <begin position="626"/>
        <end position="656"/>
    </location>
</feature>
<dbReference type="InterPro" id="IPR051560">
    <property type="entry name" value="MAM_domain-containing"/>
</dbReference>
<dbReference type="PANTHER" id="PTHR23282:SF142">
    <property type="entry name" value="MAM DOMAIN-CONTAINING PROTEIN"/>
    <property type="match status" value="1"/>
</dbReference>
<feature type="domain" description="MAM" evidence="3">
    <location>
        <begin position="688"/>
        <end position="849"/>
    </location>
</feature>
<reference evidence="5" key="1">
    <citation type="submission" date="2011-05" db="EMBL/GenBank/DDBJ databases">
        <authorList>
            <person name="Richards S.R."/>
            <person name="Qu J."/>
            <person name="Jiang H."/>
            <person name="Jhangiani S.N."/>
            <person name="Agravi P."/>
            <person name="Goodspeed R."/>
            <person name="Gross S."/>
            <person name="Mandapat C."/>
            <person name="Jackson L."/>
            <person name="Mathew T."/>
            <person name="Pu L."/>
            <person name="Thornton R."/>
            <person name="Saada N."/>
            <person name="Wilczek-Boney K.B."/>
            <person name="Lee S."/>
            <person name="Kovar C."/>
            <person name="Wu Y."/>
            <person name="Scherer S.E."/>
            <person name="Worley K.C."/>
            <person name="Muzny D.M."/>
            <person name="Gibbs R."/>
        </authorList>
    </citation>
    <scope>NUCLEOTIDE SEQUENCE</scope>
    <source>
        <strain evidence="5">Brora</strain>
    </source>
</reference>
<dbReference type="EMBL" id="JH432010">
    <property type="status" value="NOT_ANNOTATED_CDS"/>
    <property type="molecule type" value="Genomic_DNA"/>
</dbReference>
<dbReference type="InterPro" id="IPR013320">
    <property type="entry name" value="ConA-like_dom_sf"/>
</dbReference>
<proteinExistence type="predicted"/>
<dbReference type="HOGENOM" id="CLU_015093_0_0_1"/>
<feature type="chain" id="PRO_5004590359" description="MAM domain-containing protein" evidence="2">
    <location>
        <begin position="18"/>
        <end position="851"/>
    </location>
</feature>